<dbReference type="PANTHER" id="PTHR30146">
    <property type="entry name" value="LACI-RELATED TRANSCRIPTIONAL REPRESSOR"/>
    <property type="match status" value="1"/>
</dbReference>
<dbReference type="STRING" id="690879.TSACC_22848"/>
<keyword evidence="3" id="KW-0804">Transcription</keyword>
<dbReference type="Gene3D" id="1.10.260.40">
    <property type="entry name" value="lambda repressor-like DNA-binding domains"/>
    <property type="match status" value="1"/>
</dbReference>
<dbReference type="Pfam" id="PF13377">
    <property type="entry name" value="Peripla_BP_3"/>
    <property type="match status" value="1"/>
</dbReference>
<name>A0A146GB09_TERSA</name>
<keyword evidence="6" id="KW-1185">Reference proteome</keyword>
<accession>A0A146GB09</accession>
<dbReference type="SUPFAM" id="SSF47413">
    <property type="entry name" value="lambda repressor-like DNA-binding domains"/>
    <property type="match status" value="1"/>
</dbReference>
<protein>
    <submittedName>
        <fullName evidence="5">DNA-binding transcriptional regulator, LacI/PurR family</fullName>
    </submittedName>
</protein>
<sequence>MRINQAKIANELGVSVITVSRALRNHPDLAEATKERILEKARELGYTRLRTPKPSSTLRRAAVVFYGASQVDPLASGVRRLIFFGLHQQCKALNTETAIEMPSMSEVPAAVRNRSVEAVFLFGRYTAETVRSLGDIPAIAVSSYSEGIDLPRITADNFGGMRDAVNHLVEHGHRRVLFIREEEPLTQIFLERERGYEWVMRKNGLPVEVATWNLETDPRPAVLESLPKGSAIAFASDSLAGAAMDYFESKGWELPRDCSMVSFDDTAPASRRLTSFSPDWTLMGKMAADLLLAWPGLPRRTPVEVRVPGRLSVKGSVVSV</sequence>
<evidence type="ECO:0000256" key="2">
    <source>
        <dbReference type="ARBA" id="ARBA00023125"/>
    </source>
</evidence>
<dbReference type="PANTHER" id="PTHR30146:SF109">
    <property type="entry name" value="HTH-TYPE TRANSCRIPTIONAL REGULATOR GALS"/>
    <property type="match status" value="1"/>
</dbReference>
<dbReference type="InterPro" id="IPR046335">
    <property type="entry name" value="LacI/GalR-like_sensor"/>
</dbReference>
<dbReference type="GO" id="GO:0003700">
    <property type="term" value="F:DNA-binding transcription factor activity"/>
    <property type="evidence" value="ECO:0007669"/>
    <property type="project" value="TreeGrafter"/>
</dbReference>
<dbReference type="InterPro" id="IPR010982">
    <property type="entry name" value="Lambda_DNA-bd_dom_sf"/>
</dbReference>
<evidence type="ECO:0000313" key="6">
    <source>
        <dbReference type="Proteomes" id="UP000076023"/>
    </source>
</evidence>
<dbReference type="GO" id="GO:0000976">
    <property type="term" value="F:transcription cis-regulatory region binding"/>
    <property type="evidence" value="ECO:0007669"/>
    <property type="project" value="TreeGrafter"/>
</dbReference>
<dbReference type="InterPro" id="IPR028082">
    <property type="entry name" value="Peripla_BP_I"/>
</dbReference>
<comment type="caution">
    <text evidence="5">The sequence shown here is derived from an EMBL/GenBank/DDBJ whole genome shotgun (WGS) entry which is preliminary data.</text>
</comment>
<dbReference type="RefSeq" id="WP_075080054.1">
    <property type="nucleotide sequence ID" value="NZ_BDCO01000002.1"/>
</dbReference>
<dbReference type="InterPro" id="IPR000843">
    <property type="entry name" value="HTH_LacI"/>
</dbReference>
<evidence type="ECO:0000259" key="4">
    <source>
        <dbReference type="PROSITE" id="PS50932"/>
    </source>
</evidence>
<dbReference type="Gene3D" id="3.40.50.2300">
    <property type="match status" value="2"/>
</dbReference>
<dbReference type="AlphaFoldDB" id="A0A146GB09"/>
<evidence type="ECO:0000313" key="5">
    <source>
        <dbReference type="EMBL" id="GAT34423.1"/>
    </source>
</evidence>
<dbReference type="Pfam" id="PF00356">
    <property type="entry name" value="LacI"/>
    <property type="match status" value="1"/>
</dbReference>
<dbReference type="Proteomes" id="UP000076023">
    <property type="component" value="Unassembled WGS sequence"/>
</dbReference>
<gene>
    <name evidence="5" type="ORF">TSACC_22848</name>
</gene>
<reference evidence="6" key="1">
    <citation type="journal article" date="2017" name="Genome Announc.">
        <title>Draft Genome Sequence of Terrimicrobium sacchariphilum NM-5T, a Facultative Anaerobic Soil Bacterium of the Class Spartobacteria.</title>
        <authorList>
            <person name="Qiu Y.L."/>
            <person name="Tourlousse D.M."/>
            <person name="Matsuura N."/>
            <person name="Ohashi A."/>
            <person name="Sekiguchi Y."/>
        </authorList>
    </citation>
    <scope>NUCLEOTIDE SEQUENCE [LARGE SCALE GENOMIC DNA]</scope>
    <source>
        <strain evidence="6">NM-5</strain>
    </source>
</reference>
<organism evidence="5 6">
    <name type="scientific">Terrimicrobium sacchariphilum</name>
    <dbReference type="NCBI Taxonomy" id="690879"/>
    <lineage>
        <taxon>Bacteria</taxon>
        <taxon>Pseudomonadati</taxon>
        <taxon>Verrucomicrobiota</taxon>
        <taxon>Terrimicrobiia</taxon>
        <taxon>Terrimicrobiales</taxon>
        <taxon>Terrimicrobiaceae</taxon>
        <taxon>Terrimicrobium</taxon>
    </lineage>
</organism>
<feature type="domain" description="HTH lacI-type" evidence="4">
    <location>
        <begin position="3"/>
        <end position="51"/>
    </location>
</feature>
<dbReference type="EMBL" id="BDCO01000002">
    <property type="protein sequence ID" value="GAT34423.1"/>
    <property type="molecule type" value="Genomic_DNA"/>
</dbReference>
<proteinExistence type="predicted"/>
<dbReference type="CDD" id="cd06267">
    <property type="entry name" value="PBP1_LacI_sugar_binding-like"/>
    <property type="match status" value="1"/>
</dbReference>
<dbReference type="SUPFAM" id="SSF53822">
    <property type="entry name" value="Periplasmic binding protein-like I"/>
    <property type="match status" value="1"/>
</dbReference>
<dbReference type="InParanoid" id="A0A146GB09"/>
<dbReference type="CDD" id="cd01392">
    <property type="entry name" value="HTH_LacI"/>
    <property type="match status" value="1"/>
</dbReference>
<dbReference type="SMART" id="SM00354">
    <property type="entry name" value="HTH_LACI"/>
    <property type="match status" value="1"/>
</dbReference>
<evidence type="ECO:0000256" key="3">
    <source>
        <dbReference type="ARBA" id="ARBA00023163"/>
    </source>
</evidence>
<evidence type="ECO:0000256" key="1">
    <source>
        <dbReference type="ARBA" id="ARBA00023015"/>
    </source>
</evidence>
<keyword evidence="2 5" id="KW-0238">DNA-binding</keyword>
<keyword evidence="1" id="KW-0805">Transcription regulation</keyword>
<dbReference type="PROSITE" id="PS50932">
    <property type="entry name" value="HTH_LACI_2"/>
    <property type="match status" value="1"/>
</dbReference>